<keyword evidence="2" id="KW-1185">Reference proteome</keyword>
<dbReference type="Ensembl" id="ENSOCUT00000038685.1">
    <property type="protein sequence ID" value="ENSOCUP00000041780.1"/>
    <property type="gene ID" value="ENSOCUG00000031986.1"/>
</dbReference>
<reference evidence="1 2" key="1">
    <citation type="journal article" date="2011" name="Nature">
        <title>A high-resolution map of human evolutionary constraint using 29 mammals.</title>
        <authorList>
            <person name="Lindblad-Toh K."/>
            <person name="Garber M."/>
            <person name="Zuk O."/>
            <person name="Lin M.F."/>
            <person name="Parker B.J."/>
            <person name="Washietl S."/>
            <person name="Kheradpour P."/>
            <person name="Ernst J."/>
            <person name="Jordan G."/>
            <person name="Mauceli E."/>
            <person name="Ward L.D."/>
            <person name="Lowe C.B."/>
            <person name="Holloway A.K."/>
            <person name="Clamp M."/>
            <person name="Gnerre S."/>
            <person name="Alfoldi J."/>
            <person name="Beal K."/>
            <person name="Chang J."/>
            <person name="Clawson H."/>
            <person name="Cuff J."/>
            <person name="Di Palma F."/>
            <person name="Fitzgerald S."/>
            <person name="Flicek P."/>
            <person name="Guttman M."/>
            <person name="Hubisz M.J."/>
            <person name="Jaffe D.B."/>
            <person name="Jungreis I."/>
            <person name="Kent W.J."/>
            <person name="Kostka D."/>
            <person name="Lara M."/>
            <person name="Martins A.L."/>
            <person name="Massingham T."/>
            <person name="Moltke I."/>
            <person name="Raney B.J."/>
            <person name="Rasmussen M.D."/>
            <person name="Robinson J."/>
            <person name="Stark A."/>
            <person name="Vilella A.J."/>
            <person name="Wen J."/>
            <person name="Xie X."/>
            <person name="Zody M.C."/>
            <person name="Baldwin J."/>
            <person name="Bloom T."/>
            <person name="Chin C.W."/>
            <person name="Heiman D."/>
            <person name="Nicol R."/>
            <person name="Nusbaum C."/>
            <person name="Young S."/>
            <person name="Wilkinson J."/>
            <person name="Worley K.C."/>
            <person name="Kovar C.L."/>
            <person name="Muzny D.M."/>
            <person name="Gibbs R.A."/>
            <person name="Cree A."/>
            <person name="Dihn H.H."/>
            <person name="Fowler G."/>
            <person name="Jhangiani S."/>
            <person name="Joshi V."/>
            <person name="Lee S."/>
            <person name="Lewis L.R."/>
            <person name="Nazareth L.V."/>
            <person name="Okwuonu G."/>
            <person name="Santibanez J."/>
            <person name="Warren W.C."/>
            <person name="Mardis E.R."/>
            <person name="Weinstock G.M."/>
            <person name="Wilson R.K."/>
            <person name="Delehaunty K."/>
            <person name="Dooling D."/>
            <person name="Fronik C."/>
            <person name="Fulton L."/>
            <person name="Fulton B."/>
            <person name="Graves T."/>
            <person name="Minx P."/>
            <person name="Sodergren E."/>
            <person name="Birney E."/>
            <person name="Margulies E.H."/>
            <person name="Herrero J."/>
            <person name="Green E.D."/>
            <person name="Haussler D."/>
            <person name="Siepel A."/>
            <person name="Goldman N."/>
            <person name="Pollard K.S."/>
            <person name="Pedersen J.S."/>
            <person name="Lander E.S."/>
            <person name="Kellis M."/>
        </authorList>
    </citation>
    <scope>NUCLEOTIDE SEQUENCE [LARGE SCALE GENOMIC DNA]</scope>
    <source>
        <strain evidence="2">Thorbecke</strain>
    </source>
</reference>
<evidence type="ECO:0000313" key="1">
    <source>
        <dbReference type="Ensembl" id="ENSOCUP00000041780.1"/>
    </source>
</evidence>
<dbReference type="InterPro" id="IPR023626">
    <property type="entry name" value="Ribosomal_eL39_dom_sf"/>
</dbReference>
<accession>A0A5F9D7V0</accession>
<reference evidence="1" key="3">
    <citation type="submission" date="2025-09" db="UniProtKB">
        <authorList>
            <consortium name="Ensembl"/>
        </authorList>
    </citation>
    <scope>IDENTIFICATION</scope>
    <source>
        <strain evidence="1">Thorbecke</strain>
    </source>
</reference>
<sequence length="50" mass="6175">TSHVTFRFKLFLSNKQRRNREIRKWINIKEGNLLRYLSKLSLSRDTKLRL</sequence>
<organism evidence="1 2">
    <name type="scientific">Oryctolagus cuniculus</name>
    <name type="common">Rabbit</name>
    <dbReference type="NCBI Taxonomy" id="9986"/>
    <lineage>
        <taxon>Eukaryota</taxon>
        <taxon>Metazoa</taxon>
        <taxon>Chordata</taxon>
        <taxon>Craniata</taxon>
        <taxon>Vertebrata</taxon>
        <taxon>Euteleostomi</taxon>
        <taxon>Mammalia</taxon>
        <taxon>Eutheria</taxon>
        <taxon>Euarchontoglires</taxon>
        <taxon>Glires</taxon>
        <taxon>Lagomorpha</taxon>
        <taxon>Leporidae</taxon>
        <taxon>Oryctolagus</taxon>
    </lineage>
</organism>
<reference evidence="1" key="2">
    <citation type="submission" date="2025-08" db="UniProtKB">
        <authorList>
            <consortium name="Ensembl"/>
        </authorList>
    </citation>
    <scope>IDENTIFICATION</scope>
    <source>
        <strain evidence="1">Thorbecke</strain>
    </source>
</reference>
<dbReference type="SUPFAM" id="SSF48662">
    <property type="entry name" value="Ribosomal protein L39e"/>
    <property type="match status" value="1"/>
</dbReference>
<proteinExistence type="predicted"/>
<dbReference type="Gene3D" id="1.10.1620.10">
    <property type="entry name" value="Ribosomal protein L39e"/>
    <property type="match status" value="1"/>
</dbReference>
<dbReference type="SMR" id="A0A5F9D7V0"/>
<dbReference type="STRING" id="9986.ENSOCUP00000041780"/>
<evidence type="ECO:0000313" key="2">
    <source>
        <dbReference type="Proteomes" id="UP000001811"/>
    </source>
</evidence>
<dbReference type="AlphaFoldDB" id="A0A5F9D7V0"/>
<protein>
    <submittedName>
        <fullName evidence="1">Uncharacterized protein</fullName>
    </submittedName>
</protein>
<dbReference type="InParanoid" id="A0A5F9D7V0"/>
<name>A0A5F9D7V0_RABIT</name>
<dbReference type="Proteomes" id="UP000001811">
    <property type="component" value="Unplaced"/>
</dbReference>